<comment type="caution">
    <text evidence="2">The sequence shown here is derived from an EMBL/GenBank/DDBJ whole genome shotgun (WGS) entry which is preliminary data.</text>
</comment>
<gene>
    <name evidence="2" type="ORF">WL29_34120</name>
</gene>
<evidence type="ECO:0000313" key="3">
    <source>
        <dbReference type="Proteomes" id="UP000060630"/>
    </source>
</evidence>
<organism evidence="2 3">
    <name type="scientific">Burkholderia ubonensis</name>
    <dbReference type="NCBI Taxonomy" id="101571"/>
    <lineage>
        <taxon>Bacteria</taxon>
        <taxon>Pseudomonadati</taxon>
        <taxon>Pseudomonadota</taxon>
        <taxon>Betaproteobacteria</taxon>
        <taxon>Burkholderiales</taxon>
        <taxon>Burkholderiaceae</taxon>
        <taxon>Burkholderia</taxon>
        <taxon>Burkholderia cepacia complex</taxon>
    </lineage>
</organism>
<name>A0A103PSG2_9BURK</name>
<sequence>MDDGHSMKMRDLATYVDFGTVVARDDFSRVARDVLAQAIAQGGLDERLRRDWNLDEYTRIGMSGLLALRIRLFDEQGREHHGFVEAKAVVDRLDDDEQIVWFVIDTVTHLVVLLITIADYAVIGCMSLRRVKRNESGVAPHADGLPLARTTNGERQ</sequence>
<dbReference type="EMBL" id="LPHD01000155">
    <property type="protein sequence ID" value="KWA77407.1"/>
    <property type="molecule type" value="Genomic_DNA"/>
</dbReference>
<keyword evidence="1" id="KW-0472">Membrane</keyword>
<dbReference type="AlphaFoldDB" id="A0A103PSG2"/>
<keyword evidence="1" id="KW-0812">Transmembrane</keyword>
<evidence type="ECO:0000256" key="1">
    <source>
        <dbReference type="SAM" id="Phobius"/>
    </source>
</evidence>
<proteinExistence type="predicted"/>
<feature type="transmembrane region" description="Helical" evidence="1">
    <location>
        <begin position="99"/>
        <end position="123"/>
    </location>
</feature>
<keyword evidence="1" id="KW-1133">Transmembrane helix</keyword>
<accession>A0A103PSG2</accession>
<dbReference type="Proteomes" id="UP000060630">
    <property type="component" value="Unassembled WGS sequence"/>
</dbReference>
<reference evidence="2 3" key="1">
    <citation type="submission" date="2015-11" db="EMBL/GenBank/DDBJ databases">
        <title>Expanding the genomic diversity of Burkholderia species for the development of highly accurate diagnostics.</title>
        <authorList>
            <person name="Sahl J."/>
            <person name="Keim P."/>
            <person name="Wagner D."/>
        </authorList>
    </citation>
    <scope>NUCLEOTIDE SEQUENCE [LARGE SCALE GENOMIC DNA]</scope>
    <source>
        <strain evidence="2 3">MSMB2087WGS</strain>
    </source>
</reference>
<evidence type="ECO:0000313" key="2">
    <source>
        <dbReference type="EMBL" id="KWA77407.1"/>
    </source>
</evidence>
<protein>
    <submittedName>
        <fullName evidence="2">Uncharacterized protein</fullName>
    </submittedName>
</protein>